<keyword evidence="3" id="KW-1185">Reference proteome</keyword>
<evidence type="ECO:0000313" key="2">
    <source>
        <dbReference type="EMBL" id="EJK43837.1"/>
    </source>
</evidence>
<comment type="caution">
    <text evidence="2">The sequence shown here is derived from an EMBL/GenBank/DDBJ whole genome shotgun (WGS) entry which is preliminary data.</text>
</comment>
<gene>
    <name evidence="2" type="ORF">THAOC_37679</name>
</gene>
<dbReference type="EMBL" id="AGNL01050570">
    <property type="protein sequence ID" value="EJK43837.1"/>
    <property type="molecule type" value="Genomic_DNA"/>
</dbReference>
<feature type="region of interest" description="Disordered" evidence="1">
    <location>
        <begin position="1"/>
        <end position="62"/>
    </location>
</feature>
<name>K0RBG9_THAOC</name>
<accession>K0RBG9</accession>
<reference evidence="2 3" key="1">
    <citation type="journal article" date="2012" name="Genome Biol.">
        <title>Genome and low-iron response of an oceanic diatom adapted to chronic iron limitation.</title>
        <authorList>
            <person name="Lommer M."/>
            <person name="Specht M."/>
            <person name="Roy A.S."/>
            <person name="Kraemer L."/>
            <person name="Andreson R."/>
            <person name="Gutowska M.A."/>
            <person name="Wolf J."/>
            <person name="Bergner S.V."/>
            <person name="Schilhabel M.B."/>
            <person name="Klostermeier U.C."/>
            <person name="Beiko R.G."/>
            <person name="Rosenstiel P."/>
            <person name="Hippler M."/>
            <person name="Laroche J."/>
        </authorList>
    </citation>
    <scope>NUCLEOTIDE SEQUENCE [LARGE SCALE GENOMIC DNA]</scope>
    <source>
        <strain evidence="2 3">CCMP1005</strain>
    </source>
</reference>
<proteinExistence type="predicted"/>
<protein>
    <submittedName>
        <fullName evidence="2">Uncharacterized protein</fullName>
    </submittedName>
</protein>
<evidence type="ECO:0000313" key="3">
    <source>
        <dbReference type="Proteomes" id="UP000266841"/>
    </source>
</evidence>
<evidence type="ECO:0000256" key="1">
    <source>
        <dbReference type="SAM" id="MobiDB-lite"/>
    </source>
</evidence>
<feature type="non-terminal residue" evidence="2">
    <location>
        <position position="383"/>
    </location>
</feature>
<feature type="compositionally biased region" description="Polar residues" evidence="1">
    <location>
        <begin position="48"/>
        <end position="62"/>
    </location>
</feature>
<dbReference type="AlphaFoldDB" id="K0RBG9"/>
<dbReference type="Proteomes" id="UP000266841">
    <property type="component" value="Unassembled WGS sequence"/>
</dbReference>
<organism evidence="2 3">
    <name type="scientific">Thalassiosira oceanica</name>
    <name type="common">Marine diatom</name>
    <dbReference type="NCBI Taxonomy" id="159749"/>
    <lineage>
        <taxon>Eukaryota</taxon>
        <taxon>Sar</taxon>
        <taxon>Stramenopiles</taxon>
        <taxon>Ochrophyta</taxon>
        <taxon>Bacillariophyta</taxon>
        <taxon>Coscinodiscophyceae</taxon>
        <taxon>Thalassiosirophycidae</taxon>
        <taxon>Thalassiosirales</taxon>
        <taxon>Thalassiosiraceae</taxon>
        <taxon>Thalassiosira</taxon>
    </lineage>
</organism>
<sequence length="383" mass="41351">MGNLSSQPAAAPPPLEIAEEQLIVDEQLAASSDPQFPSHGANKRQRTDSPGSDSQSFATAHQSLSQLSIQDGQRKQNEEEKSLRVIASNSDILSYSANKLALSEQAKQWSDLYTGTNLQPTLLIIDLEDDNREMIFLHSFANDGATLCVRGDNGLGKIAGFIAEDDGDALMDVASYHCQASDELPSEVKEMMSQLEAVDTLIEVGPVANHSLGFKRVNGELHFTHVRDPQADVRVPSITRYDSSTNAWGTAEDVNDQGSMVLSDGSYITLHGCGSGDATYCIYAFIPGDEAYASLSSNWQAVRQKLQSGGSVPSHFPEVLLSTPSVSSLTPNSLTQFSQTGNSLSLSSSMSGLNQEDYSTLHSNKAKVDKVAELRNNYEKKIA</sequence>